<dbReference type="GO" id="GO:0012505">
    <property type="term" value="C:endomembrane system"/>
    <property type="evidence" value="ECO:0007669"/>
    <property type="project" value="UniProtKB-SubCell"/>
</dbReference>
<gene>
    <name evidence="14" type="primary">nqrD</name>
    <name evidence="15" type="ORF">DFR28_10862</name>
</gene>
<comment type="caution">
    <text evidence="15">The sequence shown here is derived from an EMBL/GenBank/DDBJ whole genome shotgun (WGS) entry which is preliminary data.</text>
</comment>
<feature type="transmembrane region" description="Helical" evidence="14">
    <location>
        <begin position="20"/>
        <end position="49"/>
    </location>
</feature>
<dbReference type="GO" id="GO:0005886">
    <property type="term" value="C:plasma membrane"/>
    <property type="evidence" value="ECO:0007669"/>
    <property type="project" value="UniProtKB-SubCell"/>
</dbReference>
<keyword evidence="8 14" id="KW-0520">NAD</keyword>
<keyword evidence="2 14" id="KW-0813">Transport</keyword>
<evidence type="ECO:0000256" key="11">
    <source>
        <dbReference type="ARBA" id="ARBA00023075"/>
    </source>
</evidence>
<comment type="similarity">
    <text evidence="14">Belongs to the NqrDE/RnfAE family.</text>
</comment>
<accession>A0A395JFB4</accession>
<evidence type="ECO:0000256" key="2">
    <source>
        <dbReference type="ARBA" id="ARBA00022448"/>
    </source>
</evidence>
<evidence type="ECO:0000256" key="14">
    <source>
        <dbReference type="HAMAP-Rule" id="MF_00428"/>
    </source>
</evidence>
<keyword evidence="16" id="KW-1185">Reference proteome</keyword>
<name>A0A395JFB4_9GAMM</name>
<dbReference type="NCBIfam" id="NF006777">
    <property type="entry name" value="PRK09292.1"/>
    <property type="match status" value="1"/>
</dbReference>
<reference evidence="15 16" key="1">
    <citation type="submission" date="2018-06" db="EMBL/GenBank/DDBJ databases">
        <title>Genomic Encyclopedia of Type Strains, Phase IV (KMG-IV): sequencing the most valuable type-strain genomes for metagenomic binning, comparative biology and taxonomic classification.</title>
        <authorList>
            <person name="Goeker M."/>
        </authorList>
    </citation>
    <scope>NUCLEOTIDE SEQUENCE [LARGE SCALE GENOMIC DNA]</scope>
    <source>
        <strain evidence="15 16">DSM 24032</strain>
    </source>
</reference>
<proteinExistence type="inferred from homology"/>
<keyword evidence="9 14" id="KW-0915">Sodium</keyword>
<dbReference type="InterPro" id="IPR003667">
    <property type="entry name" value="NqrDE/RnfAE"/>
</dbReference>
<evidence type="ECO:0000256" key="12">
    <source>
        <dbReference type="ARBA" id="ARBA00023136"/>
    </source>
</evidence>
<evidence type="ECO:0000256" key="3">
    <source>
        <dbReference type="ARBA" id="ARBA00022475"/>
    </source>
</evidence>
<dbReference type="NCBIfam" id="TIGR01939">
    <property type="entry name" value="nqrD"/>
    <property type="match status" value="1"/>
</dbReference>
<dbReference type="Proteomes" id="UP000253083">
    <property type="component" value="Unassembled WGS sequence"/>
</dbReference>
<dbReference type="AlphaFoldDB" id="A0A395JFB4"/>
<comment type="function">
    <text evidence="14">NQR complex catalyzes the reduction of ubiquinone-1 to ubiquinol by two successive reactions, coupled with the transport of Na(+) ions from the cytoplasm to the periplasm. NqrA to NqrE are probably involved in the second step, the conversion of ubisemiquinone to ubiquinol.</text>
</comment>
<comment type="subunit">
    <text evidence="14">Composed of six subunits; NqrA, NqrB, NqrC, NqrD, NqrE and NqrF.</text>
</comment>
<dbReference type="PIRSF" id="PIRSF006102">
    <property type="entry name" value="NQR_DE"/>
    <property type="match status" value="1"/>
</dbReference>
<dbReference type="GO" id="GO:0006814">
    <property type="term" value="P:sodium ion transport"/>
    <property type="evidence" value="ECO:0007669"/>
    <property type="project" value="UniProtKB-UniRule"/>
</dbReference>
<keyword evidence="6 14" id="KW-1278">Translocase</keyword>
<protein>
    <recommendedName>
        <fullName evidence="14">Na(+)-translocating NADH-quinone reductase subunit D</fullName>
        <shortName evidence="14">Na(+)-NQR subunit D</shortName>
        <shortName evidence="14">Na(+)-translocating NQR subunit D</shortName>
        <ecNumber evidence="14">7.2.1.1</ecNumber>
    </recommendedName>
    <alternativeName>
        <fullName evidence="14">NQR complex subunit D</fullName>
    </alternativeName>
    <alternativeName>
        <fullName evidence="14">NQR-1 subunit D</fullName>
    </alternativeName>
</protein>
<keyword evidence="7 14" id="KW-1133">Transmembrane helix</keyword>
<dbReference type="NCBIfam" id="NF009070">
    <property type="entry name" value="PRK12405.1"/>
    <property type="match status" value="1"/>
</dbReference>
<keyword evidence="5 14" id="KW-0812">Transmembrane</keyword>
<dbReference type="InParanoid" id="A0A395JFB4"/>
<sequence length="222" mass="23819">MASEARKALFEPLVSNNPIALQILGICSALAVTSQLSVALIMCLALTSVTAFSSLSISLIRNHIPSSIRIIVQMTIIASLVIVVDQLLKAYAFDVSKKLAVFVGLIITNCIVMGRAEAYAMKNTPWNSFLDGIGNGLGYSLILIIVAVFRELFGSGSLLGFQIFTPVSDGGWYTPNGLMLLAPSAFIIIGLTIWVIRSFKTDQVEQPDFKIQNAHSTAGGSH</sequence>
<dbReference type="HAMAP" id="MF_00428">
    <property type="entry name" value="NqrD"/>
    <property type="match status" value="1"/>
</dbReference>
<keyword evidence="4" id="KW-0997">Cell inner membrane</keyword>
<evidence type="ECO:0000313" key="15">
    <source>
        <dbReference type="EMBL" id="RBP48333.1"/>
    </source>
</evidence>
<dbReference type="EMBL" id="QNRT01000008">
    <property type="protein sequence ID" value="RBP48333.1"/>
    <property type="molecule type" value="Genomic_DNA"/>
</dbReference>
<evidence type="ECO:0000313" key="16">
    <source>
        <dbReference type="Proteomes" id="UP000253083"/>
    </source>
</evidence>
<feature type="transmembrane region" description="Helical" evidence="14">
    <location>
        <begin position="70"/>
        <end position="93"/>
    </location>
</feature>
<evidence type="ECO:0000256" key="4">
    <source>
        <dbReference type="ARBA" id="ARBA00022519"/>
    </source>
</evidence>
<feature type="transmembrane region" description="Helical" evidence="14">
    <location>
        <begin position="137"/>
        <end position="164"/>
    </location>
</feature>
<keyword evidence="13 14" id="KW-0739">Sodium transport</keyword>
<dbReference type="PANTHER" id="PTHR30586">
    <property type="entry name" value="ELECTRON TRANSPORT COMPLEX PROTEIN RNFE"/>
    <property type="match status" value="1"/>
</dbReference>
<feature type="transmembrane region" description="Helical" evidence="14">
    <location>
        <begin position="99"/>
        <end position="116"/>
    </location>
</feature>
<evidence type="ECO:0000256" key="7">
    <source>
        <dbReference type="ARBA" id="ARBA00022989"/>
    </source>
</evidence>
<evidence type="ECO:0000256" key="8">
    <source>
        <dbReference type="ARBA" id="ARBA00023027"/>
    </source>
</evidence>
<dbReference type="PANTHER" id="PTHR30586:SF1">
    <property type="entry name" value="NA(+)-TRANSLOCATING NADH-QUINONE REDUCTASE SUBUNIT D"/>
    <property type="match status" value="1"/>
</dbReference>
<keyword evidence="10 14" id="KW-0406">Ion transport</keyword>
<evidence type="ECO:0000256" key="6">
    <source>
        <dbReference type="ARBA" id="ARBA00022967"/>
    </source>
</evidence>
<dbReference type="FunCoup" id="A0A395JFB4">
    <property type="interactions" value="103"/>
</dbReference>
<dbReference type="RefSeq" id="WP_113955808.1">
    <property type="nucleotide sequence ID" value="NZ_QNRT01000008.1"/>
</dbReference>
<evidence type="ECO:0000256" key="13">
    <source>
        <dbReference type="ARBA" id="ARBA00023201"/>
    </source>
</evidence>
<comment type="catalytic activity">
    <reaction evidence="14">
        <text>a ubiquinone + n Na(+)(in) + NADH + H(+) = a ubiquinol + n Na(+)(out) + NAD(+)</text>
        <dbReference type="Rhea" id="RHEA:47748"/>
        <dbReference type="Rhea" id="RHEA-COMP:9565"/>
        <dbReference type="Rhea" id="RHEA-COMP:9566"/>
        <dbReference type="ChEBI" id="CHEBI:15378"/>
        <dbReference type="ChEBI" id="CHEBI:16389"/>
        <dbReference type="ChEBI" id="CHEBI:17976"/>
        <dbReference type="ChEBI" id="CHEBI:29101"/>
        <dbReference type="ChEBI" id="CHEBI:57540"/>
        <dbReference type="ChEBI" id="CHEBI:57945"/>
        <dbReference type="EC" id="7.2.1.1"/>
    </reaction>
</comment>
<feature type="transmembrane region" description="Helical" evidence="14">
    <location>
        <begin position="176"/>
        <end position="196"/>
    </location>
</feature>
<dbReference type="OrthoDB" id="9782945at2"/>
<evidence type="ECO:0000256" key="5">
    <source>
        <dbReference type="ARBA" id="ARBA00022692"/>
    </source>
</evidence>
<keyword evidence="3 14" id="KW-1003">Cell membrane</keyword>
<keyword evidence="12 14" id="KW-0472">Membrane</keyword>
<dbReference type="Pfam" id="PF02508">
    <property type="entry name" value="Rnf-Nqr"/>
    <property type="match status" value="1"/>
</dbReference>
<dbReference type="InterPro" id="IPR011292">
    <property type="entry name" value="NqrD"/>
</dbReference>
<evidence type="ECO:0000256" key="10">
    <source>
        <dbReference type="ARBA" id="ARBA00023065"/>
    </source>
</evidence>
<dbReference type="GO" id="GO:0016655">
    <property type="term" value="F:oxidoreductase activity, acting on NAD(P)H, quinone or similar compound as acceptor"/>
    <property type="evidence" value="ECO:0007669"/>
    <property type="project" value="UniProtKB-UniRule"/>
</dbReference>
<evidence type="ECO:0000256" key="9">
    <source>
        <dbReference type="ARBA" id="ARBA00023053"/>
    </source>
</evidence>
<organism evidence="15 16">
    <name type="scientific">Arenicella xantha</name>
    <dbReference type="NCBI Taxonomy" id="644221"/>
    <lineage>
        <taxon>Bacteria</taxon>
        <taxon>Pseudomonadati</taxon>
        <taxon>Pseudomonadota</taxon>
        <taxon>Gammaproteobacteria</taxon>
        <taxon>Arenicellales</taxon>
        <taxon>Arenicellaceae</taxon>
        <taxon>Arenicella</taxon>
    </lineage>
</organism>
<keyword evidence="11 14" id="KW-0830">Ubiquinone</keyword>
<evidence type="ECO:0000256" key="1">
    <source>
        <dbReference type="ARBA" id="ARBA00004127"/>
    </source>
</evidence>
<dbReference type="EC" id="7.2.1.1" evidence="14"/>
<comment type="subcellular location">
    <subcellularLocation>
        <location evidence="14">Cell membrane</location>
        <topology evidence="14">Multi-pass membrane protein</topology>
    </subcellularLocation>
    <subcellularLocation>
        <location evidence="1">Endomembrane system</location>
        <topology evidence="1">Multi-pass membrane protein</topology>
    </subcellularLocation>
</comment>